<feature type="chain" id="PRO_5020615951" evidence="1">
    <location>
        <begin position="20"/>
        <end position="189"/>
    </location>
</feature>
<dbReference type="Pfam" id="PF04264">
    <property type="entry name" value="YceI"/>
    <property type="match status" value="1"/>
</dbReference>
<evidence type="ECO:0000313" key="3">
    <source>
        <dbReference type="EMBL" id="TCO98757.1"/>
    </source>
</evidence>
<organism evidence="3 4">
    <name type="scientific">Rubrivivax gelatinosus</name>
    <name type="common">Rhodocyclus gelatinosus</name>
    <name type="synonym">Rhodopseudomonas gelatinosa</name>
    <dbReference type="NCBI Taxonomy" id="28068"/>
    <lineage>
        <taxon>Bacteria</taxon>
        <taxon>Pseudomonadati</taxon>
        <taxon>Pseudomonadota</taxon>
        <taxon>Betaproteobacteria</taxon>
        <taxon>Burkholderiales</taxon>
        <taxon>Sphaerotilaceae</taxon>
        <taxon>Rubrivivax</taxon>
    </lineage>
</organism>
<feature type="signal peptide" evidence="1">
    <location>
        <begin position="1"/>
        <end position="19"/>
    </location>
</feature>
<proteinExistence type="predicted"/>
<comment type="caution">
    <text evidence="3">The sequence shown here is derived from an EMBL/GenBank/DDBJ whole genome shotgun (WGS) entry which is preliminary data.</text>
</comment>
<dbReference type="OrthoDB" id="9811006at2"/>
<evidence type="ECO:0000313" key="4">
    <source>
        <dbReference type="Proteomes" id="UP000295106"/>
    </source>
</evidence>
<dbReference type="GeneID" id="99682611"/>
<dbReference type="SMART" id="SM00867">
    <property type="entry name" value="YceI"/>
    <property type="match status" value="1"/>
</dbReference>
<dbReference type="EMBL" id="SLXD01000016">
    <property type="protein sequence ID" value="TCO98757.1"/>
    <property type="molecule type" value="Genomic_DNA"/>
</dbReference>
<dbReference type="PANTHER" id="PTHR34406:SF2">
    <property type="entry name" value="PERIPLASMIC PROTEIN"/>
    <property type="match status" value="1"/>
</dbReference>
<evidence type="ECO:0000256" key="1">
    <source>
        <dbReference type="SAM" id="SignalP"/>
    </source>
</evidence>
<reference evidence="3 4" key="1">
    <citation type="submission" date="2019-03" db="EMBL/GenBank/DDBJ databases">
        <title>Genomic Encyclopedia of Type Strains, Phase IV (KMG-IV): sequencing the most valuable type-strain genomes for metagenomic binning, comparative biology and taxonomic classification.</title>
        <authorList>
            <person name="Goeker M."/>
        </authorList>
    </citation>
    <scope>NUCLEOTIDE SEQUENCE [LARGE SCALE GENOMIC DNA]</scope>
    <source>
        <strain evidence="3 4">DSM 1709</strain>
    </source>
</reference>
<sequence length="189" mass="20488">MKTFATAALLAAAAFAAQAEPVTYKVDPTHAAAFYEIAHFGTSTNRGRFPVKEGTVQIDRAAKTGRIDITIDVANVGTGVAAMDKHLKGADFFDTEKHPTGRFVADKLTFSGDKVTEVSGALTLLGKTHPVTLKATNFNCYQNPMLKREVCGGDFEATIKRSLWGVNYGLQYGFADDIRLQIQVEGVRQ</sequence>
<dbReference type="RefSeq" id="WP_132649303.1">
    <property type="nucleotide sequence ID" value="NZ_CP181386.1"/>
</dbReference>
<evidence type="ECO:0000259" key="2">
    <source>
        <dbReference type="SMART" id="SM00867"/>
    </source>
</evidence>
<dbReference type="InterPro" id="IPR007372">
    <property type="entry name" value="Lipid/polyisoprenoid-bd_YceI"/>
</dbReference>
<dbReference type="SUPFAM" id="SSF101874">
    <property type="entry name" value="YceI-like"/>
    <property type="match status" value="1"/>
</dbReference>
<keyword evidence="1" id="KW-0732">Signal</keyword>
<gene>
    <name evidence="3" type="ORF">EV684_11617</name>
</gene>
<name>A0A4V2SFU7_RUBGE</name>
<dbReference type="PANTHER" id="PTHR34406">
    <property type="entry name" value="PROTEIN YCEI"/>
    <property type="match status" value="1"/>
</dbReference>
<dbReference type="InterPro" id="IPR036761">
    <property type="entry name" value="TTHA0802/YceI-like_sf"/>
</dbReference>
<dbReference type="Gene3D" id="2.40.128.110">
    <property type="entry name" value="Lipid/polyisoprenoid-binding, YceI-like"/>
    <property type="match status" value="1"/>
</dbReference>
<accession>A0A4V2SFU7</accession>
<dbReference type="Proteomes" id="UP000295106">
    <property type="component" value="Unassembled WGS sequence"/>
</dbReference>
<feature type="domain" description="Lipid/polyisoprenoid-binding YceI-like" evidence="2">
    <location>
        <begin position="23"/>
        <end position="187"/>
    </location>
</feature>
<protein>
    <submittedName>
        <fullName evidence="3">Polyisoprenoid-binding protein YceI</fullName>
    </submittedName>
</protein>
<dbReference type="AlphaFoldDB" id="A0A4V2SFU7"/>